<dbReference type="Proteomes" id="UP000192674">
    <property type="component" value="Unassembled WGS sequence"/>
</dbReference>
<organism evidence="2 3">
    <name type="scientific">Kibdelosporangium aridum</name>
    <dbReference type="NCBI Taxonomy" id="2030"/>
    <lineage>
        <taxon>Bacteria</taxon>
        <taxon>Bacillati</taxon>
        <taxon>Actinomycetota</taxon>
        <taxon>Actinomycetes</taxon>
        <taxon>Pseudonocardiales</taxon>
        <taxon>Pseudonocardiaceae</taxon>
        <taxon>Kibdelosporangium</taxon>
    </lineage>
</organism>
<gene>
    <name evidence="2" type="ORF">SAMN05661093_11089</name>
</gene>
<sequence length="298" mass="31501">MNTCNAQVVHIGMFDSPLGHVWVQVGEAEPTCSQTGDLTGSGTDTFLSADVGRKPPYLPCSQVVPDQCGGGDAGESVRSSTKRWMRSAASFGSSCSHTLITRQSAASSWTSVSRSRSTTPRSFNRHHPRLARGRWPCTGHECQKQPSTKTAIRARATEHPHVSGGSCPAEHDRRRNAYLCGGGPCGVPTQASCRCTWSDSSPETKMAMQLAAVARNPNVDTPGEFGTEVRQISRATTSTAVPICCGIHSTTAATARLCIAAGPGPRGGSAPAPGEKPGEATVCPPARVRREFRNLHHA</sequence>
<feature type="compositionally biased region" description="Low complexity" evidence="1">
    <location>
        <begin position="111"/>
        <end position="122"/>
    </location>
</feature>
<proteinExistence type="predicted"/>
<dbReference type="AlphaFoldDB" id="A0A1Y5YDU4"/>
<name>A0A1Y5YDU4_KIBAR</name>
<feature type="region of interest" description="Disordered" evidence="1">
    <location>
        <begin position="111"/>
        <end position="143"/>
    </location>
</feature>
<dbReference type="EMBL" id="FWXV01000025">
    <property type="protein sequence ID" value="SMD27482.1"/>
    <property type="molecule type" value="Genomic_DNA"/>
</dbReference>
<evidence type="ECO:0000313" key="2">
    <source>
        <dbReference type="EMBL" id="SMD27482.1"/>
    </source>
</evidence>
<evidence type="ECO:0000313" key="3">
    <source>
        <dbReference type="Proteomes" id="UP000192674"/>
    </source>
</evidence>
<reference evidence="2 3" key="1">
    <citation type="submission" date="2017-04" db="EMBL/GenBank/DDBJ databases">
        <authorList>
            <person name="Afonso C.L."/>
            <person name="Miller P.J."/>
            <person name="Scott M.A."/>
            <person name="Spackman E."/>
            <person name="Goraichik I."/>
            <person name="Dimitrov K.M."/>
            <person name="Suarez D.L."/>
            <person name="Swayne D.E."/>
        </authorList>
    </citation>
    <scope>NUCLEOTIDE SEQUENCE [LARGE SCALE GENOMIC DNA]</scope>
    <source>
        <strain evidence="2 3">DSM 43828</strain>
    </source>
</reference>
<evidence type="ECO:0000256" key="1">
    <source>
        <dbReference type="SAM" id="MobiDB-lite"/>
    </source>
</evidence>
<accession>A0A1Y5YDU4</accession>
<keyword evidence="3" id="KW-1185">Reference proteome</keyword>
<protein>
    <submittedName>
        <fullName evidence="2">Uncharacterized protein</fullName>
    </submittedName>
</protein>
<feature type="compositionally biased region" description="Basic residues" evidence="1">
    <location>
        <begin position="123"/>
        <end position="132"/>
    </location>
</feature>